<reference evidence="3" key="1">
    <citation type="submission" date="2016-10" db="EMBL/GenBank/DDBJ databases">
        <authorList>
            <person name="Varghese N."/>
            <person name="Submissions S."/>
        </authorList>
    </citation>
    <scope>NUCLEOTIDE SEQUENCE [LARGE SCALE GENOMIC DNA]</scope>
    <source>
        <strain evidence="3">DSM 23317</strain>
    </source>
</reference>
<dbReference type="Pfam" id="PF14163">
    <property type="entry name" value="SieB"/>
    <property type="match status" value="1"/>
</dbReference>
<organism evidence="2 3">
    <name type="scientific">Ferrimonas sediminum</name>
    <dbReference type="NCBI Taxonomy" id="718193"/>
    <lineage>
        <taxon>Bacteria</taxon>
        <taxon>Pseudomonadati</taxon>
        <taxon>Pseudomonadota</taxon>
        <taxon>Gammaproteobacteria</taxon>
        <taxon>Alteromonadales</taxon>
        <taxon>Ferrimonadaceae</taxon>
        <taxon>Ferrimonas</taxon>
    </lineage>
</organism>
<feature type="transmembrane region" description="Helical" evidence="1">
    <location>
        <begin position="51"/>
        <end position="75"/>
    </location>
</feature>
<dbReference type="Proteomes" id="UP000199527">
    <property type="component" value="Unassembled WGS sequence"/>
</dbReference>
<protein>
    <submittedName>
        <fullName evidence="2">Superinfection exclusion protein B</fullName>
    </submittedName>
</protein>
<dbReference type="InterPro" id="IPR025982">
    <property type="entry name" value="SieB"/>
</dbReference>
<accession>A0A1G8T761</accession>
<dbReference type="PROSITE" id="PS51257">
    <property type="entry name" value="PROKAR_LIPOPROTEIN"/>
    <property type="match status" value="1"/>
</dbReference>
<sequence length="202" mass="22319">MGSRNTLLHSPTRFASSHTLALWLLITSCALLWLPLKLAQSLFLQQWINSYASWIGLTAVASAAYLATLGLRLVFGQMLNQRYQGQVRQKVADKILTLDNTERAILREFVLQGKGSIAMPLNHHGVNELIESGILTRAGAVEEYAIEGPVAPLKITAAARTKLTRKVLRLPEGQLSDQQRERLLASRPEFAANLNRSGRHAA</sequence>
<dbReference type="RefSeq" id="WP_090365204.1">
    <property type="nucleotide sequence ID" value="NZ_FNEM01000007.1"/>
</dbReference>
<evidence type="ECO:0000256" key="1">
    <source>
        <dbReference type="SAM" id="Phobius"/>
    </source>
</evidence>
<keyword evidence="3" id="KW-1185">Reference proteome</keyword>
<keyword evidence="1" id="KW-0472">Membrane</keyword>
<keyword evidence="1" id="KW-1133">Transmembrane helix</keyword>
<keyword evidence="1" id="KW-0812">Transmembrane</keyword>
<proteinExistence type="predicted"/>
<evidence type="ECO:0000313" key="3">
    <source>
        <dbReference type="Proteomes" id="UP000199527"/>
    </source>
</evidence>
<dbReference type="AlphaFoldDB" id="A0A1G8T761"/>
<feature type="transmembrane region" description="Helical" evidence="1">
    <location>
        <begin position="20"/>
        <end position="39"/>
    </location>
</feature>
<gene>
    <name evidence="2" type="ORF">SAMN04488540_107129</name>
</gene>
<evidence type="ECO:0000313" key="2">
    <source>
        <dbReference type="EMBL" id="SDJ37254.1"/>
    </source>
</evidence>
<name>A0A1G8T761_9GAMM</name>
<dbReference type="OrthoDB" id="1347838at2"/>
<dbReference type="EMBL" id="FNEM01000007">
    <property type="protein sequence ID" value="SDJ37254.1"/>
    <property type="molecule type" value="Genomic_DNA"/>
</dbReference>